<feature type="domain" description="NAD-dependent epimerase/dehydratase" evidence="4">
    <location>
        <begin position="6"/>
        <end position="212"/>
    </location>
</feature>
<protein>
    <recommendedName>
        <fullName evidence="4">NAD-dependent epimerase/dehydratase domain-containing protein</fullName>
    </recommendedName>
</protein>
<evidence type="ECO:0000256" key="1">
    <source>
        <dbReference type="ARBA" id="ARBA00022857"/>
    </source>
</evidence>
<feature type="signal peptide" evidence="3">
    <location>
        <begin position="1"/>
        <end position="22"/>
    </location>
</feature>
<dbReference type="Pfam" id="PF01370">
    <property type="entry name" value="Epimerase"/>
    <property type="match status" value="1"/>
</dbReference>
<dbReference type="SUPFAM" id="SSF51735">
    <property type="entry name" value="NAD(P)-binding Rossmann-fold domains"/>
    <property type="match status" value="1"/>
</dbReference>
<evidence type="ECO:0000259" key="4">
    <source>
        <dbReference type="Pfam" id="PF01370"/>
    </source>
</evidence>
<dbReference type="Proteomes" id="UP000772434">
    <property type="component" value="Unassembled WGS sequence"/>
</dbReference>
<dbReference type="InterPro" id="IPR036291">
    <property type="entry name" value="NAD(P)-bd_dom_sf"/>
</dbReference>
<accession>A0A9P5TX23</accession>
<sequence>MSTNVVLVTGAGGFLASLVAQALLEDPQTPNIRLIITDVVEPRNPTKASDTADILTVKADLTKPEEIDSLFHTRFGIPDTVYCMHGIMSRGSEDNFDFGLKVNVDSVRELLQAARKYGSQLKHRIKFIFTSSCAVYGGPQPHIITPETVATPEGAYGLGKLTSELFINEFSRRGYVDGRVLRLPTIAIRSGAPTGASSSFMSGIVREPLKGLPATCPVGTDLSSPELDLPVWFSSPETVTHNLIYAKHISSSAFPKHTRVVCAPGFTATIREEIDALRQVAGEEVLKLIKFEDDPTTKRLVDSWPQRFDNTYALSLGFIADKGGISPIVEKFKKDVEAGRA</sequence>
<dbReference type="PANTHER" id="PTHR43103">
    <property type="entry name" value="NUCLEOSIDE-DIPHOSPHATE-SUGAR EPIMERASE"/>
    <property type="match status" value="1"/>
</dbReference>
<organism evidence="5 6">
    <name type="scientific">Rhodocollybia butyracea</name>
    <dbReference type="NCBI Taxonomy" id="206335"/>
    <lineage>
        <taxon>Eukaryota</taxon>
        <taxon>Fungi</taxon>
        <taxon>Dikarya</taxon>
        <taxon>Basidiomycota</taxon>
        <taxon>Agaricomycotina</taxon>
        <taxon>Agaricomycetes</taxon>
        <taxon>Agaricomycetidae</taxon>
        <taxon>Agaricales</taxon>
        <taxon>Marasmiineae</taxon>
        <taxon>Omphalotaceae</taxon>
        <taxon>Rhodocollybia</taxon>
    </lineage>
</organism>
<evidence type="ECO:0000313" key="6">
    <source>
        <dbReference type="Proteomes" id="UP000772434"/>
    </source>
</evidence>
<evidence type="ECO:0000256" key="2">
    <source>
        <dbReference type="ARBA" id="ARBA00023277"/>
    </source>
</evidence>
<proteinExistence type="predicted"/>
<dbReference type="Gene3D" id="3.40.50.720">
    <property type="entry name" value="NAD(P)-binding Rossmann-like Domain"/>
    <property type="match status" value="1"/>
</dbReference>
<evidence type="ECO:0000313" key="5">
    <source>
        <dbReference type="EMBL" id="KAF9058336.1"/>
    </source>
</evidence>
<gene>
    <name evidence="5" type="ORF">BDP27DRAFT_1343992</name>
</gene>
<dbReference type="PANTHER" id="PTHR43103:SF3">
    <property type="entry name" value="ADP-L-GLYCERO-D-MANNO-HEPTOSE-6-EPIMERASE"/>
    <property type="match status" value="1"/>
</dbReference>
<keyword evidence="6" id="KW-1185">Reference proteome</keyword>
<keyword evidence="2" id="KW-0119">Carbohydrate metabolism</keyword>
<name>A0A9P5TX23_9AGAR</name>
<dbReference type="Gene3D" id="3.90.25.10">
    <property type="entry name" value="UDP-galactose 4-epimerase, domain 1"/>
    <property type="match status" value="1"/>
</dbReference>
<reference evidence="5" key="1">
    <citation type="submission" date="2020-11" db="EMBL/GenBank/DDBJ databases">
        <authorList>
            <consortium name="DOE Joint Genome Institute"/>
            <person name="Ahrendt S."/>
            <person name="Riley R."/>
            <person name="Andreopoulos W."/>
            <person name="Labutti K."/>
            <person name="Pangilinan J."/>
            <person name="Ruiz-Duenas F.J."/>
            <person name="Barrasa J.M."/>
            <person name="Sanchez-Garcia M."/>
            <person name="Camarero S."/>
            <person name="Miyauchi S."/>
            <person name="Serrano A."/>
            <person name="Linde D."/>
            <person name="Babiker R."/>
            <person name="Drula E."/>
            <person name="Ayuso-Fernandez I."/>
            <person name="Pacheco R."/>
            <person name="Padilla G."/>
            <person name="Ferreira P."/>
            <person name="Barriuso J."/>
            <person name="Kellner H."/>
            <person name="Castanera R."/>
            <person name="Alfaro M."/>
            <person name="Ramirez L."/>
            <person name="Pisabarro A.G."/>
            <person name="Kuo A."/>
            <person name="Tritt A."/>
            <person name="Lipzen A."/>
            <person name="He G."/>
            <person name="Yan M."/>
            <person name="Ng V."/>
            <person name="Cullen D."/>
            <person name="Martin F."/>
            <person name="Rosso M.-N."/>
            <person name="Henrissat B."/>
            <person name="Hibbett D."/>
            <person name="Martinez A.T."/>
            <person name="Grigoriev I.V."/>
        </authorList>
    </citation>
    <scope>NUCLEOTIDE SEQUENCE</scope>
    <source>
        <strain evidence="5">AH 40177</strain>
    </source>
</reference>
<dbReference type="AlphaFoldDB" id="A0A9P5TX23"/>
<comment type="caution">
    <text evidence="5">The sequence shown here is derived from an EMBL/GenBank/DDBJ whole genome shotgun (WGS) entry which is preliminary data.</text>
</comment>
<keyword evidence="1" id="KW-0521">NADP</keyword>
<keyword evidence="3" id="KW-0732">Signal</keyword>
<dbReference type="InterPro" id="IPR001509">
    <property type="entry name" value="Epimerase_deHydtase"/>
</dbReference>
<evidence type="ECO:0000256" key="3">
    <source>
        <dbReference type="SAM" id="SignalP"/>
    </source>
</evidence>
<dbReference type="EMBL" id="JADNRY010000394">
    <property type="protein sequence ID" value="KAF9058336.1"/>
    <property type="molecule type" value="Genomic_DNA"/>
</dbReference>
<feature type="chain" id="PRO_5040394971" description="NAD-dependent epimerase/dehydratase domain-containing protein" evidence="3">
    <location>
        <begin position="23"/>
        <end position="341"/>
    </location>
</feature>
<dbReference type="OrthoDB" id="16464at2759"/>
<dbReference type="CDD" id="cd05238">
    <property type="entry name" value="Gne_like_SDR_e"/>
    <property type="match status" value="1"/>
</dbReference>